<dbReference type="InterPro" id="IPR011971">
    <property type="entry name" value="CHP02284"/>
</dbReference>
<keyword evidence="3" id="KW-1185">Reference proteome</keyword>
<dbReference type="STRING" id="1503925.TH53_00290"/>
<organism evidence="2 3">
    <name type="scientific">Pedobacter lusitanus</name>
    <dbReference type="NCBI Taxonomy" id="1503925"/>
    <lineage>
        <taxon>Bacteria</taxon>
        <taxon>Pseudomonadati</taxon>
        <taxon>Bacteroidota</taxon>
        <taxon>Sphingobacteriia</taxon>
        <taxon>Sphingobacteriales</taxon>
        <taxon>Sphingobacteriaceae</taxon>
        <taxon>Pedobacter</taxon>
    </lineage>
</organism>
<dbReference type="NCBIfam" id="TIGR02284">
    <property type="entry name" value="PA2169 family four-helix-bundle protein"/>
    <property type="match status" value="1"/>
</dbReference>
<dbReference type="RefSeq" id="WP_041877335.1">
    <property type="nucleotide sequence ID" value="NZ_CP157278.1"/>
</dbReference>
<name>A0A0D0GP06_9SPHI</name>
<comment type="caution">
    <text evidence="2">The sequence shown here is derived from an EMBL/GenBank/DDBJ whole genome shotgun (WGS) entry which is preliminary data.</text>
</comment>
<dbReference type="AlphaFoldDB" id="A0A0D0GP06"/>
<evidence type="ECO:0000313" key="2">
    <source>
        <dbReference type="EMBL" id="KIO79002.1"/>
    </source>
</evidence>
<evidence type="ECO:0000259" key="1">
    <source>
        <dbReference type="Pfam" id="PF09537"/>
    </source>
</evidence>
<dbReference type="Gene3D" id="1.20.1260.10">
    <property type="match status" value="1"/>
</dbReference>
<accession>A0A0D0GP06</accession>
<dbReference type="InterPro" id="IPR019052">
    <property type="entry name" value="DUF2383"/>
</dbReference>
<evidence type="ECO:0000313" key="3">
    <source>
        <dbReference type="Proteomes" id="UP000032049"/>
    </source>
</evidence>
<dbReference type="InterPro" id="IPR012347">
    <property type="entry name" value="Ferritin-like"/>
</dbReference>
<dbReference type="OrthoDB" id="282393at2"/>
<sequence>MESNKEIISDLKGLVNILNDGKEGYESASEATESIELKGLFLKYSAQRAGYAMELKEHIAQHGGDSENEDGGILGALHRTWIDIKQALSSKEDAAILGAIETGEKAAIEKYDSCLEDNVSHADHIELLQKQRTGILEALREIETYHHRLAK</sequence>
<dbReference type="EMBL" id="JXRA01000003">
    <property type="protein sequence ID" value="KIO79002.1"/>
    <property type="molecule type" value="Genomic_DNA"/>
</dbReference>
<protein>
    <recommendedName>
        <fullName evidence="1">DUF2383 domain-containing protein</fullName>
    </recommendedName>
</protein>
<dbReference type="Pfam" id="PF09537">
    <property type="entry name" value="DUF2383"/>
    <property type="match status" value="1"/>
</dbReference>
<feature type="domain" description="DUF2383" evidence="1">
    <location>
        <begin position="7"/>
        <end position="116"/>
    </location>
</feature>
<proteinExistence type="predicted"/>
<reference evidence="2 3" key="1">
    <citation type="submission" date="2015-01" db="EMBL/GenBank/DDBJ databases">
        <title>Draft genome sequence of Pedobacter sp. NL19 isolated from sludge of an effluent treatment pond in an abandoned uranium mine.</title>
        <authorList>
            <person name="Santos T."/>
            <person name="Caetano T."/>
            <person name="Covas C."/>
            <person name="Cruz A."/>
            <person name="Mendo S."/>
        </authorList>
    </citation>
    <scope>NUCLEOTIDE SEQUENCE [LARGE SCALE GENOMIC DNA]</scope>
    <source>
        <strain evidence="2 3">NL19</strain>
    </source>
</reference>
<gene>
    <name evidence="2" type="ORF">TH53_00290</name>
</gene>
<dbReference type="Proteomes" id="UP000032049">
    <property type="component" value="Unassembled WGS sequence"/>
</dbReference>